<feature type="compositionally biased region" description="Polar residues" evidence="1">
    <location>
        <begin position="981"/>
        <end position="1010"/>
    </location>
</feature>
<feature type="domain" description="CFAP65-like ninth Ig-like" evidence="3">
    <location>
        <begin position="621"/>
        <end position="722"/>
    </location>
</feature>
<comment type="caution">
    <text evidence="4">The sequence shown here is derived from an EMBL/GenBank/DDBJ whole genome shotgun (WGS) entry which is preliminary data.</text>
</comment>
<keyword evidence="5" id="KW-1185">Reference proteome</keyword>
<dbReference type="InterPro" id="IPR033768">
    <property type="entry name" value="Hydin_ADK"/>
</dbReference>
<name>A0A553NLQ8_9TELE</name>
<dbReference type="InterPro" id="IPR033305">
    <property type="entry name" value="Hydin-like"/>
</dbReference>
<dbReference type="EMBL" id="SRMA01026851">
    <property type="protein sequence ID" value="TRY66374.1"/>
    <property type="molecule type" value="Genomic_DNA"/>
</dbReference>
<sequence>MYQKLLLKSVSSLKLSMELTLHEPFGLCDYDGDELFTTSKSLVMGVGAQTELWVSFNPKYFPDRFSRVVEDGLEFCYHGHPQQDRVKLKAEVHFPNLSLSSTMLDFGCILNNTKSRRKLSMTNSSPLCVSYRWAFLVDQQQCYIEFSEKTSQGIEGDAGGKRKESGGAQWELLELREADAKMDQNREMTMTQLEENVNCNRDDQNGTFSLQKNKELRGKHHNLAANGHSSLDVKEVFDISSLYGELQPGDSKLVTFSFLGHTEIRTQVLALCEVEGGPTYEVTLKGQASSVSYSLDTNDLDFGLQLFDNVAEAELTLRNTGKVGFDFSTVNGQQASFTEWPLPGQPLIIPSMGHLEQNGEIKLSVCYLPGIPGIFQKSVHLQVAFYESESITVRGEAVFPRLSLDLPRNLDKEMYGPLLNEAKDSVEDEQLKEDVLSTPVKKEIPPEDDCVPSFDALLQMELERLIVKKHAIAVYKHLQAPDQRGNGSAISWIKKLCKLILPEYTLDFGYVIKDSTVTHIVKVTNTCPLAVSFKADRSSLAGTGFSTELDRVQNLPFCETETFEVKFDAHGAILGKIDAVMPIQVSKGPQVLVRLLAEVTMPSLSVSSDILHFDSIQCGQCQVITVQLHNEGPVSCEWSIKQEEHSKKIEKLIPPYLRRQAQRKQRLPPVVFETLPSKGTLHPGDRTNVQVKFSPAEGKTYKQKLVMRVAQSSQRILLVAHGQGEDPQLQFSSSVIDFGSILPFSEGKMMDVTVCNPCSFPVEFYSVDFDKQYQEEEEILRLLKGYNAQNVLLLPPRSPGETLPLELLDFYKAHCSKEDSTDDLLETDKEEALLQSEGVVKDNSTVTAVGDLEYDPVALAIARHMGIDLSPEGKAALNRRGVAILVHGAPLSGKTRIAVTLARHYGAACLTVDEVVQEAVASGSTSAAFRARELSTRLAVLSALREGDEAAVDLMTAPVQVSSVLSVEAVAKHAAEGSQTSIPKVVPSSASTRNKTNVTGRSQKNDSSAPDASLTEGLVNRRLSVSASQNEEVGLMSSFLPEDLLVELLSERLQLSDCHHGVVIDGLETQYCRSLCNVLQIVLKAFNNRRHIYVINLFNSYSIFKHREQHKFEQDMEERRKWELENLRDDETTPSEDWNPNIMQHHPLPYFESQQEEMSSESNRQLEARFNLYEKFQSDLQHVLEFWERTQSLLLQPLPSESQQTDDLRDCPPPSAKKNKKDREKERAEKEKLKLEAEMKSPASNQPQIGDQTDAAEAPEKMVVSEPIPYIWLSLKENTELDGSVIIRTFNLPSQEEILDGLGLGPKGPPIPLPVTFSIVPYPKMRSVTNTQPSSCFSFLKLVPEDLSLMNMESLQSETVQEVSTVTDYRWTVPPNGVATLKIWFNSSVVGHFDQHFSFEVLGTKKGYELYCKGICAFPSISQDPVILFARCNKSQYHETGLQKTYVIQSGIYEFGPLLCGKSRNRYKEGIHPENMDKFVIHNNSQMEAEIQFCFQHDTNATTFILDPSKMRLEPNQRKILKVWAYPNTPKLIEDRVVCCIEGNPEPVTFSLSCIGVRPELETDRKTLQFDKTPLFRKESQTLHLSNNTLLPVAWKLRGLELLGEELQVSQSHGIILPYSDFLLHVSDVDNILGLIQHSESIQIIAEAYDIAVDITIPEGSLLLTAH</sequence>
<reference evidence="4 5" key="1">
    <citation type="journal article" date="2019" name="Sci. Data">
        <title>Hybrid genome assembly and annotation of Danionella translucida.</title>
        <authorList>
            <person name="Kadobianskyi M."/>
            <person name="Schulze L."/>
            <person name="Schuelke M."/>
            <person name="Judkewitz B."/>
        </authorList>
    </citation>
    <scope>NUCLEOTIDE SEQUENCE [LARGE SCALE GENOMIC DNA]</scope>
    <source>
        <strain evidence="4 5">Bolton</strain>
    </source>
</reference>
<gene>
    <name evidence="4" type="ORF">DNTS_003347</name>
</gene>
<dbReference type="PANTHER" id="PTHR23053:SF0">
    <property type="entry name" value="HYDROCEPHALUS-INDUCING PROTEIN HOMOLOG"/>
    <property type="match status" value="1"/>
</dbReference>
<evidence type="ECO:0000313" key="5">
    <source>
        <dbReference type="Proteomes" id="UP000316079"/>
    </source>
</evidence>
<dbReference type="SUPFAM" id="SSF52540">
    <property type="entry name" value="P-loop containing nucleoside triphosphate hydrolases"/>
    <property type="match status" value="1"/>
</dbReference>
<evidence type="ECO:0000259" key="2">
    <source>
        <dbReference type="Pfam" id="PF17213"/>
    </source>
</evidence>
<dbReference type="GO" id="GO:0003341">
    <property type="term" value="P:cilium movement"/>
    <property type="evidence" value="ECO:0007669"/>
    <property type="project" value="TreeGrafter"/>
</dbReference>
<dbReference type="Gene3D" id="2.60.40.10">
    <property type="entry name" value="Immunoglobulins"/>
    <property type="match status" value="5"/>
</dbReference>
<dbReference type="Proteomes" id="UP000316079">
    <property type="component" value="Unassembled WGS sequence"/>
</dbReference>
<dbReference type="Pfam" id="PF24816">
    <property type="entry name" value="Ig_CFAP65__9th"/>
    <property type="match status" value="1"/>
</dbReference>
<dbReference type="InterPro" id="IPR013783">
    <property type="entry name" value="Ig-like_fold"/>
</dbReference>
<feature type="compositionally biased region" description="Polar residues" evidence="1">
    <location>
        <begin position="1242"/>
        <end position="1251"/>
    </location>
</feature>
<evidence type="ECO:0000256" key="1">
    <source>
        <dbReference type="SAM" id="MobiDB-lite"/>
    </source>
</evidence>
<dbReference type="InterPro" id="IPR027417">
    <property type="entry name" value="P-loop_NTPase"/>
</dbReference>
<evidence type="ECO:0000313" key="4">
    <source>
        <dbReference type="EMBL" id="TRY66374.1"/>
    </source>
</evidence>
<accession>A0A553NLQ8</accession>
<evidence type="ECO:0000259" key="3">
    <source>
        <dbReference type="Pfam" id="PF24816"/>
    </source>
</evidence>
<protein>
    <submittedName>
        <fullName evidence="4">Uncharacterized protein</fullName>
    </submittedName>
</protein>
<feature type="region of interest" description="Disordered" evidence="1">
    <location>
        <begin position="981"/>
        <end position="1013"/>
    </location>
</feature>
<dbReference type="Pfam" id="PF17213">
    <property type="entry name" value="Hydin_ADK"/>
    <property type="match status" value="1"/>
</dbReference>
<dbReference type="Gene3D" id="3.40.50.300">
    <property type="entry name" value="P-loop containing nucleotide triphosphate hydrolases"/>
    <property type="match status" value="1"/>
</dbReference>
<organism evidence="4 5">
    <name type="scientific">Danionella cerebrum</name>
    <dbReference type="NCBI Taxonomy" id="2873325"/>
    <lineage>
        <taxon>Eukaryota</taxon>
        <taxon>Metazoa</taxon>
        <taxon>Chordata</taxon>
        <taxon>Craniata</taxon>
        <taxon>Vertebrata</taxon>
        <taxon>Euteleostomi</taxon>
        <taxon>Actinopterygii</taxon>
        <taxon>Neopterygii</taxon>
        <taxon>Teleostei</taxon>
        <taxon>Ostariophysi</taxon>
        <taxon>Cypriniformes</taxon>
        <taxon>Danionidae</taxon>
        <taxon>Danioninae</taxon>
        <taxon>Danionella</taxon>
    </lineage>
</organism>
<dbReference type="STRING" id="623744.A0A553NLQ8"/>
<dbReference type="InterPro" id="IPR056344">
    <property type="entry name" value="Ig_CFAP65-like_9th"/>
</dbReference>
<dbReference type="OrthoDB" id="442692at2759"/>
<feature type="region of interest" description="Disordered" evidence="1">
    <location>
        <begin position="1197"/>
        <end position="1258"/>
    </location>
</feature>
<feature type="domain" description="Hydin adenylate kinase-like" evidence="2">
    <location>
        <begin position="883"/>
        <end position="1067"/>
    </location>
</feature>
<dbReference type="GO" id="GO:0031514">
    <property type="term" value="C:motile cilium"/>
    <property type="evidence" value="ECO:0007669"/>
    <property type="project" value="UniProtKB-SubCell"/>
</dbReference>
<dbReference type="GO" id="GO:0005930">
    <property type="term" value="C:axoneme"/>
    <property type="evidence" value="ECO:0007669"/>
    <property type="project" value="TreeGrafter"/>
</dbReference>
<feature type="compositionally biased region" description="Basic and acidic residues" evidence="1">
    <location>
        <begin position="1221"/>
        <end position="1239"/>
    </location>
</feature>
<proteinExistence type="predicted"/>
<dbReference type="PANTHER" id="PTHR23053">
    <property type="entry name" value="DLEC1 DELETED IN LUNG AND ESOPHAGEAL CANCER 1"/>
    <property type="match status" value="1"/>
</dbReference>
<dbReference type="GO" id="GO:1904158">
    <property type="term" value="P:axonemal central apparatus assembly"/>
    <property type="evidence" value="ECO:0007669"/>
    <property type="project" value="TreeGrafter"/>
</dbReference>